<keyword evidence="4" id="KW-1185">Reference proteome</keyword>
<reference evidence="4" key="1">
    <citation type="submission" date="2017-03" db="EMBL/GenBank/DDBJ databases">
        <authorList>
            <person name="Safronova V.I."/>
            <person name="Sazanova A.L."/>
            <person name="Chirak E.R."/>
        </authorList>
    </citation>
    <scope>NUCLEOTIDE SEQUENCE [LARGE SCALE GENOMIC DNA]</scope>
    <source>
        <strain evidence="4">Ach-343</strain>
    </source>
</reference>
<sequence length="257" mass="27301">MTQATVAFQKVALVTGGGRGIGRSAALSIARMGIDVIITYHSNERAAATVVAEIEDMGRKAFALRLDTGDIRSFEPFTRSVQEILRSWDQEHLYALVNSAGIGYAAPFAETTEEAFDQLLNVHFKGVFFLTQNLLPALADGGRIVNVTGNLTRVTFAGYSVLGSMKAATDALSRFLAKELGSRKITVNAISPGAVETDFGGGAVRDNSEINAFVASQTALGRVGVPDDVGPMIAALLLDSHRWVTAQTIEVSGGSFF</sequence>
<dbReference type="SUPFAM" id="SSF51735">
    <property type="entry name" value="NAD(P)-binding Rossmann-fold domains"/>
    <property type="match status" value="1"/>
</dbReference>
<dbReference type="GO" id="GO:0016491">
    <property type="term" value="F:oxidoreductase activity"/>
    <property type="evidence" value="ECO:0007669"/>
    <property type="project" value="UniProtKB-KW"/>
</dbReference>
<dbReference type="Gene3D" id="3.40.50.720">
    <property type="entry name" value="NAD(P)-binding Rossmann-like Domain"/>
    <property type="match status" value="1"/>
</dbReference>
<dbReference type="Proteomes" id="UP000248616">
    <property type="component" value="Unassembled WGS sequence"/>
</dbReference>
<comment type="similarity">
    <text evidence="1">Belongs to the short-chain dehydrogenases/reductases (SDR) family.</text>
</comment>
<accession>A0A2W7E6F5</accession>
<dbReference type="PANTHER" id="PTHR43639">
    <property type="entry name" value="OXIDOREDUCTASE, SHORT-CHAIN DEHYDROGENASE/REDUCTASE FAMILY (AFU_ORTHOLOGUE AFUA_5G02870)"/>
    <property type="match status" value="1"/>
</dbReference>
<dbReference type="PRINTS" id="PR00081">
    <property type="entry name" value="GDHRDH"/>
</dbReference>
<evidence type="ECO:0000256" key="1">
    <source>
        <dbReference type="ARBA" id="ARBA00006484"/>
    </source>
</evidence>
<organism evidence="3 4">
    <name type="scientific">Mesorhizobium kowhaii</name>
    <dbReference type="NCBI Taxonomy" id="1300272"/>
    <lineage>
        <taxon>Bacteria</taxon>
        <taxon>Pseudomonadati</taxon>
        <taxon>Pseudomonadota</taxon>
        <taxon>Alphaproteobacteria</taxon>
        <taxon>Hyphomicrobiales</taxon>
        <taxon>Phyllobacteriaceae</taxon>
        <taxon>Mesorhizobium</taxon>
    </lineage>
</organism>
<evidence type="ECO:0000313" key="3">
    <source>
        <dbReference type="EMBL" id="PZV38786.1"/>
    </source>
</evidence>
<gene>
    <name evidence="3" type="ORF">B5V02_09015</name>
</gene>
<evidence type="ECO:0000256" key="2">
    <source>
        <dbReference type="ARBA" id="ARBA00023002"/>
    </source>
</evidence>
<dbReference type="AlphaFoldDB" id="A0A2W7E6F5"/>
<name>A0A2W7E6F5_9HYPH</name>
<dbReference type="InterPro" id="IPR002347">
    <property type="entry name" value="SDR_fam"/>
</dbReference>
<evidence type="ECO:0000313" key="4">
    <source>
        <dbReference type="Proteomes" id="UP000248616"/>
    </source>
</evidence>
<keyword evidence="2" id="KW-0560">Oxidoreductase</keyword>
<dbReference type="RefSeq" id="WP_111543902.1">
    <property type="nucleotide sequence ID" value="NZ_MZXV01000017.1"/>
</dbReference>
<evidence type="ECO:0008006" key="5">
    <source>
        <dbReference type="Google" id="ProtNLM"/>
    </source>
</evidence>
<dbReference type="Pfam" id="PF13561">
    <property type="entry name" value="adh_short_C2"/>
    <property type="match status" value="1"/>
</dbReference>
<comment type="caution">
    <text evidence="3">The sequence shown here is derived from an EMBL/GenBank/DDBJ whole genome shotgun (WGS) entry which is preliminary data.</text>
</comment>
<protein>
    <recommendedName>
        <fullName evidence="5">3-oxoacyl-ACP reductase</fullName>
    </recommendedName>
</protein>
<dbReference type="EMBL" id="MZXV01000017">
    <property type="protein sequence ID" value="PZV38786.1"/>
    <property type="molecule type" value="Genomic_DNA"/>
</dbReference>
<dbReference type="InterPro" id="IPR036291">
    <property type="entry name" value="NAD(P)-bd_dom_sf"/>
</dbReference>
<dbReference type="PANTHER" id="PTHR43639:SF1">
    <property type="entry name" value="SHORT-CHAIN DEHYDROGENASE_REDUCTASE FAMILY PROTEIN"/>
    <property type="match status" value="1"/>
</dbReference>
<dbReference type="OrthoDB" id="9803333at2"/>
<proteinExistence type="inferred from homology"/>